<evidence type="ECO:0000259" key="2">
    <source>
        <dbReference type="Pfam" id="PF00107"/>
    </source>
</evidence>
<dbReference type="EC" id="1.1.1.14" evidence="4"/>
<evidence type="ECO:0000313" key="4">
    <source>
        <dbReference type="EMBL" id="AEB11356.1"/>
    </source>
</evidence>
<organism evidence="4 5">
    <name type="scientific">Marinithermus hydrothermalis (strain DSM 14884 / JCM 11576 / T1)</name>
    <dbReference type="NCBI Taxonomy" id="869210"/>
    <lineage>
        <taxon>Bacteria</taxon>
        <taxon>Thermotogati</taxon>
        <taxon>Deinococcota</taxon>
        <taxon>Deinococci</taxon>
        <taxon>Thermales</taxon>
        <taxon>Thermaceae</taxon>
        <taxon>Marinithermus</taxon>
    </lineage>
</organism>
<protein>
    <submittedName>
        <fullName evidence="4">L-iditol 2-dehydrogenase</fullName>
        <ecNumber evidence="4">1.1.1.14</ecNumber>
    </submittedName>
</protein>
<reference evidence="4 5" key="1">
    <citation type="journal article" date="2012" name="Stand. Genomic Sci.">
        <title>Complete genome sequence of the aerobic, heterotroph Marinithermus hydrothermalis type strain (T1(T)) from a deep-sea hydrothermal vent chimney.</title>
        <authorList>
            <person name="Copeland A."/>
            <person name="Gu W."/>
            <person name="Yasawong M."/>
            <person name="Lapidus A."/>
            <person name="Lucas S."/>
            <person name="Deshpande S."/>
            <person name="Pagani I."/>
            <person name="Tapia R."/>
            <person name="Cheng J.F."/>
            <person name="Goodwin L.A."/>
            <person name="Pitluck S."/>
            <person name="Liolios K."/>
            <person name="Ivanova N."/>
            <person name="Mavromatis K."/>
            <person name="Mikhailova N."/>
            <person name="Pati A."/>
            <person name="Chen A."/>
            <person name="Palaniappan K."/>
            <person name="Land M."/>
            <person name="Pan C."/>
            <person name="Brambilla E.M."/>
            <person name="Rohde M."/>
            <person name="Tindall B.J."/>
            <person name="Sikorski J."/>
            <person name="Goker M."/>
            <person name="Detter J.C."/>
            <person name="Bristow J."/>
            <person name="Eisen J.A."/>
            <person name="Markowitz V."/>
            <person name="Hugenholtz P."/>
            <person name="Kyrpides N.C."/>
            <person name="Klenk H.P."/>
            <person name="Woyke T."/>
        </authorList>
    </citation>
    <scope>NUCLEOTIDE SEQUENCE [LARGE SCALE GENOMIC DNA]</scope>
    <source>
        <strain evidence="5">DSM 14884 / JCM 11576 / T1</strain>
    </source>
</reference>
<dbReference type="EMBL" id="CP002630">
    <property type="protein sequence ID" value="AEB11356.1"/>
    <property type="molecule type" value="Genomic_DNA"/>
</dbReference>
<evidence type="ECO:0000259" key="3">
    <source>
        <dbReference type="Pfam" id="PF08240"/>
    </source>
</evidence>
<dbReference type="InterPro" id="IPR050129">
    <property type="entry name" value="Zn_alcohol_dh"/>
</dbReference>
<name>F2NQ45_MARHT</name>
<feature type="domain" description="Alcohol dehydrogenase-like N-terminal" evidence="3">
    <location>
        <begin position="63"/>
        <end position="180"/>
    </location>
</feature>
<dbReference type="Gene3D" id="3.90.180.10">
    <property type="entry name" value="Medium-chain alcohol dehydrogenases, catalytic domain"/>
    <property type="match status" value="1"/>
</dbReference>
<dbReference type="PANTHER" id="PTHR43401">
    <property type="entry name" value="L-THREONINE 3-DEHYDROGENASE"/>
    <property type="match status" value="1"/>
</dbReference>
<gene>
    <name evidence="4" type="ordered locus">Marky_0606</name>
</gene>
<evidence type="ECO:0000313" key="5">
    <source>
        <dbReference type="Proteomes" id="UP000007030"/>
    </source>
</evidence>
<accession>F2NQ45</accession>
<dbReference type="AlphaFoldDB" id="F2NQ45"/>
<dbReference type="STRING" id="869210.Marky_0606"/>
<dbReference type="InterPro" id="IPR011032">
    <property type="entry name" value="GroES-like_sf"/>
</dbReference>
<dbReference type="Proteomes" id="UP000007030">
    <property type="component" value="Chromosome"/>
</dbReference>
<feature type="domain" description="Alcohol dehydrogenase-like C-terminal" evidence="2">
    <location>
        <begin position="220"/>
        <end position="355"/>
    </location>
</feature>
<dbReference type="HOGENOM" id="CLU_026673_11_0_0"/>
<dbReference type="KEGG" id="mhd:Marky_0606"/>
<dbReference type="eggNOG" id="COG1063">
    <property type="taxonomic scope" value="Bacteria"/>
</dbReference>
<dbReference type="SUPFAM" id="SSF50129">
    <property type="entry name" value="GroES-like"/>
    <property type="match status" value="1"/>
</dbReference>
<dbReference type="GO" id="GO:0003939">
    <property type="term" value="F:L-iditol 2-dehydrogenase (NAD+) activity"/>
    <property type="evidence" value="ECO:0007669"/>
    <property type="project" value="UniProtKB-EC"/>
</dbReference>
<dbReference type="InterPro" id="IPR036291">
    <property type="entry name" value="NAD(P)-bd_dom_sf"/>
</dbReference>
<sequence length="401" mass="43753">MVHTPPLTQVGARAPAERRVWMRAVQYRPSIPRFVLARLLGKRFPVTALPLRLERVPAPEPPAGWVRVRVRLAGVCGSDLALLYGKNSPRLSPFFSFPAVLGHEILGEVAGSRVVVNPLLACRERGLEPCPACREGEEGRCVNVARGALAPGMLGFHRELPGGWSEMVVAHPARLYPVPDRVPDERAVFAEPFAVVVRGVRLAFEGGFPRRVLMVGAGTIGLLAVRALRLLGFTGEVHVIARRPHQAEFARRMGADRVHAGLAEAAQAGGSERYRAVFGYTAWRGGFDAVVDAAGSASSLEQASWMVREGGTILLLGAPGVMVHDFAPYWFREVRLVGSYVYAARDFRDAVEMLVEAEGLEVLLTHTFPLHAWPEALRTAVRHRGVKVAFAPGGARRRVML</sequence>
<dbReference type="PANTHER" id="PTHR43401:SF2">
    <property type="entry name" value="L-THREONINE 3-DEHYDROGENASE"/>
    <property type="match status" value="1"/>
</dbReference>
<proteinExistence type="predicted"/>
<dbReference type="SUPFAM" id="SSF51735">
    <property type="entry name" value="NAD(P)-binding Rossmann-fold domains"/>
    <property type="match status" value="1"/>
</dbReference>
<dbReference type="InterPro" id="IPR013154">
    <property type="entry name" value="ADH-like_N"/>
</dbReference>
<keyword evidence="5" id="KW-1185">Reference proteome</keyword>
<keyword evidence="1 4" id="KW-0560">Oxidoreductase</keyword>
<dbReference type="Pfam" id="PF00107">
    <property type="entry name" value="ADH_zinc_N"/>
    <property type="match status" value="1"/>
</dbReference>
<dbReference type="Pfam" id="PF08240">
    <property type="entry name" value="ADH_N"/>
    <property type="match status" value="1"/>
</dbReference>
<dbReference type="InterPro" id="IPR013149">
    <property type="entry name" value="ADH-like_C"/>
</dbReference>
<dbReference type="Gene3D" id="3.40.50.720">
    <property type="entry name" value="NAD(P)-binding Rossmann-like Domain"/>
    <property type="match status" value="1"/>
</dbReference>
<evidence type="ECO:0000256" key="1">
    <source>
        <dbReference type="ARBA" id="ARBA00023002"/>
    </source>
</evidence>